<name>A0ABW5DYD7_9PROT</name>
<dbReference type="Gene3D" id="1.10.357.10">
    <property type="entry name" value="Tetracycline Repressor, domain 2"/>
    <property type="match status" value="1"/>
</dbReference>
<dbReference type="Proteomes" id="UP001597295">
    <property type="component" value="Unassembled WGS sequence"/>
</dbReference>
<reference evidence="2" key="1">
    <citation type="journal article" date="2019" name="Int. J. Syst. Evol. Microbiol.">
        <title>The Global Catalogue of Microorganisms (GCM) 10K type strain sequencing project: providing services to taxonomists for standard genome sequencing and annotation.</title>
        <authorList>
            <consortium name="The Broad Institute Genomics Platform"/>
            <consortium name="The Broad Institute Genome Sequencing Center for Infectious Disease"/>
            <person name="Wu L."/>
            <person name="Ma J."/>
        </authorList>
    </citation>
    <scope>NUCLEOTIDE SEQUENCE [LARGE SCALE GENOMIC DNA]</scope>
    <source>
        <strain evidence="2">CGMCC 1.19062</strain>
    </source>
</reference>
<evidence type="ECO:0008006" key="3">
    <source>
        <dbReference type="Google" id="ProtNLM"/>
    </source>
</evidence>
<sequence>MTDQNDAIRLAAAEVFAENGWRQPAWQKVADRAGVPLAEVFALYPDIPALLRDWHAVADRAMLADLGPDETEGSDHDRLFALIMRRFDALMPFRPALAGLTESNAGLAFLMLPLAPLMERSMLWALEAGGMTTNPIRDLYRAALLVAADAALFRVWRQDASEDLGSTMKELDRQLKRMAKLPGFVRRNIDLDDDRKAAA</sequence>
<comment type="caution">
    <text evidence="1">The sequence shown here is derived from an EMBL/GenBank/DDBJ whole genome shotgun (WGS) entry which is preliminary data.</text>
</comment>
<dbReference type="SUPFAM" id="SSF46689">
    <property type="entry name" value="Homeodomain-like"/>
    <property type="match status" value="1"/>
</dbReference>
<dbReference type="EMBL" id="JBHUIP010000014">
    <property type="protein sequence ID" value="MFD2264809.1"/>
    <property type="molecule type" value="Genomic_DNA"/>
</dbReference>
<evidence type="ECO:0000313" key="1">
    <source>
        <dbReference type="EMBL" id="MFD2264809.1"/>
    </source>
</evidence>
<gene>
    <name evidence="1" type="ORF">ACFSM5_18025</name>
</gene>
<evidence type="ECO:0000313" key="2">
    <source>
        <dbReference type="Proteomes" id="UP001597295"/>
    </source>
</evidence>
<proteinExistence type="predicted"/>
<dbReference type="InterPro" id="IPR009057">
    <property type="entry name" value="Homeodomain-like_sf"/>
</dbReference>
<accession>A0ABW5DYD7</accession>
<dbReference type="RefSeq" id="WP_379877942.1">
    <property type="nucleotide sequence ID" value="NZ_JBHUIP010000014.1"/>
</dbReference>
<organism evidence="1 2">
    <name type="scientific">Lacibacterium aquatile</name>
    <dbReference type="NCBI Taxonomy" id="1168082"/>
    <lineage>
        <taxon>Bacteria</taxon>
        <taxon>Pseudomonadati</taxon>
        <taxon>Pseudomonadota</taxon>
        <taxon>Alphaproteobacteria</taxon>
        <taxon>Rhodospirillales</taxon>
        <taxon>Rhodospirillaceae</taxon>
    </lineage>
</organism>
<keyword evidence="2" id="KW-1185">Reference proteome</keyword>
<protein>
    <recommendedName>
        <fullName evidence="3">TetR family transcriptional regulator</fullName>
    </recommendedName>
</protein>